<dbReference type="OrthoDB" id="411823at2759"/>
<name>A0A4C1UWH3_EUMVA</name>
<sequence>MLYVSCAWAPATRKLDVRKILNTVQSNIARKACWVHHAVFLHYTLILLRLRPLYIGVKKTARVPKIGFESVKELDCLAIVGPHVYTGGTRIDGEDGAALTEWRNG</sequence>
<keyword evidence="2" id="KW-1185">Reference proteome</keyword>
<reference evidence="1 2" key="1">
    <citation type="journal article" date="2019" name="Commun. Biol.">
        <title>The bagworm genome reveals a unique fibroin gene that provides high tensile strength.</title>
        <authorList>
            <person name="Kono N."/>
            <person name="Nakamura H."/>
            <person name="Ohtoshi R."/>
            <person name="Tomita M."/>
            <person name="Numata K."/>
            <person name="Arakawa K."/>
        </authorList>
    </citation>
    <scope>NUCLEOTIDE SEQUENCE [LARGE SCALE GENOMIC DNA]</scope>
</reference>
<protein>
    <submittedName>
        <fullName evidence="1">Uncharacterized protein</fullName>
    </submittedName>
</protein>
<dbReference type="EMBL" id="BGZK01000237">
    <property type="protein sequence ID" value="GBP30843.1"/>
    <property type="molecule type" value="Genomic_DNA"/>
</dbReference>
<organism evidence="1 2">
    <name type="scientific">Eumeta variegata</name>
    <name type="common">Bagworm moth</name>
    <name type="synonym">Eumeta japonica</name>
    <dbReference type="NCBI Taxonomy" id="151549"/>
    <lineage>
        <taxon>Eukaryota</taxon>
        <taxon>Metazoa</taxon>
        <taxon>Ecdysozoa</taxon>
        <taxon>Arthropoda</taxon>
        <taxon>Hexapoda</taxon>
        <taxon>Insecta</taxon>
        <taxon>Pterygota</taxon>
        <taxon>Neoptera</taxon>
        <taxon>Endopterygota</taxon>
        <taxon>Lepidoptera</taxon>
        <taxon>Glossata</taxon>
        <taxon>Ditrysia</taxon>
        <taxon>Tineoidea</taxon>
        <taxon>Psychidae</taxon>
        <taxon>Oiketicinae</taxon>
        <taxon>Eumeta</taxon>
    </lineage>
</organism>
<dbReference type="Proteomes" id="UP000299102">
    <property type="component" value="Unassembled WGS sequence"/>
</dbReference>
<evidence type="ECO:0000313" key="1">
    <source>
        <dbReference type="EMBL" id="GBP30843.1"/>
    </source>
</evidence>
<accession>A0A4C1UWH3</accession>
<gene>
    <name evidence="1" type="ORF">EVAR_82585_1</name>
</gene>
<evidence type="ECO:0000313" key="2">
    <source>
        <dbReference type="Proteomes" id="UP000299102"/>
    </source>
</evidence>
<comment type="caution">
    <text evidence="1">The sequence shown here is derived from an EMBL/GenBank/DDBJ whole genome shotgun (WGS) entry which is preliminary data.</text>
</comment>
<proteinExistence type="predicted"/>
<dbReference type="AlphaFoldDB" id="A0A4C1UWH3"/>